<evidence type="ECO:0000313" key="2">
    <source>
        <dbReference type="EMBL" id="TQB75843.1"/>
    </source>
</evidence>
<dbReference type="SUPFAM" id="SSF53474">
    <property type="entry name" value="alpha/beta-Hydrolases"/>
    <property type="match status" value="1"/>
</dbReference>
<dbReference type="InterPro" id="IPR000073">
    <property type="entry name" value="AB_hydrolase_1"/>
</dbReference>
<evidence type="ECO:0000313" key="3">
    <source>
        <dbReference type="Proteomes" id="UP000319663"/>
    </source>
</evidence>
<evidence type="ECO:0000259" key="1">
    <source>
        <dbReference type="Pfam" id="PF00561"/>
    </source>
</evidence>
<proteinExistence type="predicted"/>
<dbReference type="Pfam" id="PF00561">
    <property type="entry name" value="Abhydrolase_1"/>
    <property type="match status" value="1"/>
</dbReference>
<gene>
    <name evidence="2" type="ORF">MPDQ_001443</name>
</gene>
<dbReference type="InterPro" id="IPR029058">
    <property type="entry name" value="AB_hydrolase_fold"/>
</dbReference>
<dbReference type="GO" id="GO:0047372">
    <property type="term" value="F:monoacylglycerol lipase activity"/>
    <property type="evidence" value="ECO:0007669"/>
    <property type="project" value="TreeGrafter"/>
</dbReference>
<keyword evidence="3" id="KW-1185">Reference proteome</keyword>
<dbReference type="GO" id="GO:0016020">
    <property type="term" value="C:membrane"/>
    <property type="evidence" value="ECO:0007669"/>
    <property type="project" value="TreeGrafter"/>
</dbReference>
<organism evidence="2 3">
    <name type="scientific">Monascus purpureus</name>
    <name type="common">Red mold</name>
    <name type="synonym">Monascus anka</name>
    <dbReference type="NCBI Taxonomy" id="5098"/>
    <lineage>
        <taxon>Eukaryota</taxon>
        <taxon>Fungi</taxon>
        <taxon>Dikarya</taxon>
        <taxon>Ascomycota</taxon>
        <taxon>Pezizomycotina</taxon>
        <taxon>Eurotiomycetes</taxon>
        <taxon>Eurotiomycetidae</taxon>
        <taxon>Eurotiales</taxon>
        <taxon>Aspergillaceae</taxon>
        <taxon>Monascus</taxon>
    </lineage>
</organism>
<dbReference type="Proteomes" id="UP000319663">
    <property type="component" value="Unassembled WGS sequence"/>
</dbReference>
<name>A0A507R4H6_MONPU</name>
<sequence>MPNQIVRVPQLGGTDAAYQISQPYDPAKPTIVLINSFTTTSELFQAQFSDSRLTDIANLLAIEPLGHGQTRARRESWTYWDSAEMNFQVMDALRISKVFVLGTSQGGSIAARMAVLRPEKIIGLIPIGTSLDSESERSRQLGCWDAPGVLQSIIMRWTVKNPTPDFEPDTKYCDFLIDTGFNDCSLQTREFWRNSIKANYQGDAGRKRIRMAAINLAEHDGLHLRLPEVGCPVLWMQGNQDAVYSVENASQEIQLFVNSPDAQLVVVDGGAHLLNATHPGEVNGALVDFVKRQGL</sequence>
<dbReference type="EMBL" id="VIFY01000014">
    <property type="protein sequence ID" value="TQB75843.1"/>
    <property type="molecule type" value="Genomic_DNA"/>
</dbReference>
<dbReference type="Gene3D" id="3.40.50.1820">
    <property type="entry name" value="alpha/beta hydrolase"/>
    <property type="match status" value="1"/>
</dbReference>
<dbReference type="STRING" id="5098.A0A507R4H6"/>
<reference evidence="2 3" key="1">
    <citation type="submission" date="2019-06" db="EMBL/GenBank/DDBJ databases">
        <title>Wine fermentation using esterase from Monascus purpureus.</title>
        <authorList>
            <person name="Geng C."/>
            <person name="Zhang Y."/>
        </authorList>
    </citation>
    <scope>NUCLEOTIDE SEQUENCE [LARGE SCALE GENOMIC DNA]</scope>
    <source>
        <strain evidence="2">HQ1</strain>
    </source>
</reference>
<dbReference type="AlphaFoldDB" id="A0A507R4H6"/>
<feature type="domain" description="AB hydrolase-1" evidence="1">
    <location>
        <begin position="29"/>
        <end position="279"/>
    </location>
</feature>
<dbReference type="OrthoDB" id="19657at2759"/>
<protein>
    <recommendedName>
        <fullName evidence="1">AB hydrolase-1 domain-containing protein</fullName>
    </recommendedName>
</protein>
<dbReference type="GO" id="GO:0046464">
    <property type="term" value="P:acylglycerol catabolic process"/>
    <property type="evidence" value="ECO:0007669"/>
    <property type="project" value="TreeGrafter"/>
</dbReference>
<dbReference type="InterPro" id="IPR050266">
    <property type="entry name" value="AB_hydrolase_sf"/>
</dbReference>
<accession>A0A507R4H6</accession>
<dbReference type="PANTHER" id="PTHR43798">
    <property type="entry name" value="MONOACYLGLYCEROL LIPASE"/>
    <property type="match status" value="1"/>
</dbReference>
<comment type="caution">
    <text evidence="2">The sequence shown here is derived from an EMBL/GenBank/DDBJ whole genome shotgun (WGS) entry which is preliminary data.</text>
</comment>
<dbReference type="PANTHER" id="PTHR43798:SF33">
    <property type="entry name" value="HYDROLASE, PUTATIVE (AFU_ORTHOLOGUE AFUA_2G14860)-RELATED"/>
    <property type="match status" value="1"/>
</dbReference>